<reference evidence="1 2" key="3">
    <citation type="journal article" date="2022" name="Microbiol. Spectr.">
        <title>Folding features and dynamics of 3D genome architecture in plant fungal pathogens.</title>
        <authorList>
            <person name="Xia C."/>
        </authorList>
    </citation>
    <scope>NUCLEOTIDE SEQUENCE [LARGE SCALE GENOMIC DNA]</scope>
    <source>
        <strain evidence="1 2">93-210</strain>
    </source>
</reference>
<organism evidence="1 2">
    <name type="scientific">Puccinia striiformis f. sp. tritici</name>
    <dbReference type="NCBI Taxonomy" id="168172"/>
    <lineage>
        <taxon>Eukaryota</taxon>
        <taxon>Fungi</taxon>
        <taxon>Dikarya</taxon>
        <taxon>Basidiomycota</taxon>
        <taxon>Pucciniomycotina</taxon>
        <taxon>Pucciniomycetes</taxon>
        <taxon>Pucciniales</taxon>
        <taxon>Pucciniaceae</taxon>
        <taxon>Puccinia</taxon>
    </lineage>
</organism>
<evidence type="ECO:0000313" key="1">
    <source>
        <dbReference type="EMBL" id="KAI7938368.1"/>
    </source>
</evidence>
<evidence type="ECO:0000313" key="2">
    <source>
        <dbReference type="Proteomes" id="UP001060170"/>
    </source>
</evidence>
<sequence>MAVWKSQIAQVLLEHLCVPSDSSTAYSARPPPVEEISHEKPSVHMLKLMDASDNSAEGIGQVFSTIMLQGGLSGNEFYGRLQPMDGDLGTIQNFNSLRSQHTPSPYGEESLKNVIFQLGAAHTLWNISSTIFSHHFGDPSDSKNSGACVHPAPHRQRWEVTYVTISERIFYLEALGFPAEKAIQKKDFTLMVNQMEKVFEATLYYCLRVIMKTTRQNIGHERVTVKTDEWNTIIDQCYTRFCSPEARSLAAKQKSSKLSNTLVQLHDFSSVVEAKRLMKAGDVGRLMHVWKKWSLMTQGLTGLTNYSSYLPRLVLLLTVILPPAMRTYLSHNLLFSPSGREDHFVAKDQWLEVKNYWLKFLFNKHGKGTQIDRLRDLFSVNIDLEMYHSLQRDCGAKKIHQSHKNKLTHCSLEMFMMMANSRDILVEFPDKADEQMSKIGNTYLLGLSKMKHTICTTDPDLKKYKKHLFSNDPEHVSRADHSDDSTDSSEPSLDM</sequence>
<comment type="caution">
    <text evidence="1">The sequence shown here is derived from an EMBL/GenBank/DDBJ whole genome shotgun (WGS) entry which is preliminary data.</text>
</comment>
<keyword evidence="2" id="KW-1185">Reference proteome</keyword>
<reference evidence="2" key="2">
    <citation type="journal article" date="2018" name="Mol. Plant Microbe Interact.">
        <title>Genome sequence resources for the wheat stripe rust pathogen (Puccinia striiformis f. sp. tritici) and the barley stripe rust pathogen (Puccinia striiformis f. sp. hordei).</title>
        <authorList>
            <person name="Xia C."/>
            <person name="Wang M."/>
            <person name="Yin C."/>
            <person name="Cornejo O.E."/>
            <person name="Hulbert S.H."/>
            <person name="Chen X."/>
        </authorList>
    </citation>
    <scope>NUCLEOTIDE SEQUENCE [LARGE SCALE GENOMIC DNA]</scope>
    <source>
        <strain evidence="2">93-210</strain>
    </source>
</reference>
<dbReference type="Proteomes" id="UP001060170">
    <property type="component" value="Chromosome 16"/>
</dbReference>
<proteinExistence type="predicted"/>
<name>A0ACC0DV26_9BASI</name>
<accession>A0ACC0DV26</accession>
<dbReference type="EMBL" id="CM045880">
    <property type="protein sequence ID" value="KAI7938368.1"/>
    <property type="molecule type" value="Genomic_DNA"/>
</dbReference>
<protein>
    <submittedName>
        <fullName evidence="1">Uncharacterized protein</fullName>
    </submittedName>
</protein>
<gene>
    <name evidence="1" type="ORF">MJO28_015288</name>
</gene>
<reference evidence="2" key="1">
    <citation type="journal article" date="2018" name="BMC Genomics">
        <title>Genomic insights into host adaptation between the wheat stripe rust pathogen (Puccinia striiformis f. sp. tritici) and the barley stripe rust pathogen (Puccinia striiformis f. sp. hordei).</title>
        <authorList>
            <person name="Xia C."/>
            <person name="Wang M."/>
            <person name="Yin C."/>
            <person name="Cornejo O.E."/>
            <person name="Hulbert S.H."/>
            <person name="Chen X."/>
        </authorList>
    </citation>
    <scope>NUCLEOTIDE SEQUENCE [LARGE SCALE GENOMIC DNA]</scope>
    <source>
        <strain evidence="2">93-210</strain>
    </source>
</reference>